<evidence type="ECO:0000256" key="1">
    <source>
        <dbReference type="ARBA" id="ARBA00004123"/>
    </source>
</evidence>
<protein>
    <submittedName>
        <fullName evidence="9">WD repeat-containing protein 34</fullName>
    </submittedName>
</protein>
<evidence type="ECO:0000256" key="3">
    <source>
        <dbReference type="ARBA" id="ARBA00009947"/>
    </source>
</evidence>
<dbReference type="Proteomes" id="UP000281406">
    <property type="component" value="Unassembled WGS sequence"/>
</dbReference>
<evidence type="ECO:0000256" key="2">
    <source>
        <dbReference type="ARBA" id="ARBA00004496"/>
    </source>
</evidence>
<feature type="compositionally biased region" description="Basic and acidic residues" evidence="8">
    <location>
        <begin position="156"/>
        <end position="168"/>
    </location>
</feature>
<evidence type="ECO:0000256" key="8">
    <source>
        <dbReference type="SAM" id="MobiDB-lite"/>
    </source>
</evidence>
<proteinExistence type="inferred from homology"/>
<evidence type="ECO:0000256" key="7">
    <source>
        <dbReference type="ARBA" id="ARBA00023242"/>
    </source>
</evidence>
<dbReference type="AlphaFoldDB" id="A0A3N0YND3"/>
<dbReference type="GO" id="GO:0005634">
    <property type="term" value="C:nucleus"/>
    <property type="evidence" value="ECO:0007669"/>
    <property type="project" value="UniProtKB-SubCell"/>
</dbReference>
<dbReference type="EMBL" id="RJVU01035392">
    <property type="protein sequence ID" value="ROL47440.1"/>
    <property type="molecule type" value="Genomic_DNA"/>
</dbReference>
<dbReference type="FunFam" id="2.130.10.10:FF:000283">
    <property type="entry name" value="WD repeat domain 34"/>
    <property type="match status" value="1"/>
</dbReference>
<evidence type="ECO:0000256" key="6">
    <source>
        <dbReference type="ARBA" id="ARBA00022737"/>
    </source>
</evidence>
<dbReference type="InterPro" id="IPR037231">
    <property type="entry name" value="NAP-like_sf"/>
</dbReference>
<comment type="caution">
    <text evidence="9">The sequence shown here is derived from an EMBL/GenBank/DDBJ whole genome shotgun (WGS) entry which is preliminary data.</text>
</comment>
<feature type="compositionally biased region" description="Acidic residues" evidence="8">
    <location>
        <begin position="226"/>
        <end position="267"/>
    </location>
</feature>
<dbReference type="InterPro" id="IPR036322">
    <property type="entry name" value="WD40_repeat_dom_sf"/>
</dbReference>
<dbReference type="GO" id="GO:0045503">
    <property type="term" value="F:dynein light chain binding"/>
    <property type="evidence" value="ECO:0007669"/>
    <property type="project" value="TreeGrafter"/>
</dbReference>
<evidence type="ECO:0000313" key="10">
    <source>
        <dbReference type="Proteomes" id="UP000281406"/>
    </source>
</evidence>
<evidence type="ECO:0000313" key="9">
    <source>
        <dbReference type="EMBL" id="ROL47440.1"/>
    </source>
</evidence>
<evidence type="ECO:0000256" key="4">
    <source>
        <dbReference type="ARBA" id="ARBA00022490"/>
    </source>
</evidence>
<dbReference type="Pfam" id="PF00956">
    <property type="entry name" value="NAP"/>
    <property type="match status" value="1"/>
</dbReference>
<gene>
    <name evidence="9" type="ORF">DPX16_13155</name>
</gene>
<comment type="subcellular location">
    <subcellularLocation>
        <location evidence="2">Cytoplasm</location>
    </subcellularLocation>
    <subcellularLocation>
        <location evidence="1">Nucleus</location>
    </subcellularLocation>
</comment>
<organism evidence="9 10">
    <name type="scientific">Anabarilius grahami</name>
    <name type="common">Kanglang fish</name>
    <name type="synonym">Barilius grahami</name>
    <dbReference type="NCBI Taxonomy" id="495550"/>
    <lineage>
        <taxon>Eukaryota</taxon>
        <taxon>Metazoa</taxon>
        <taxon>Chordata</taxon>
        <taxon>Craniata</taxon>
        <taxon>Vertebrata</taxon>
        <taxon>Euteleostomi</taxon>
        <taxon>Actinopterygii</taxon>
        <taxon>Neopterygii</taxon>
        <taxon>Teleostei</taxon>
        <taxon>Ostariophysi</taxon>
        <taxon>Cypriniformes</taxon>
        <taxon>Xenocyprididae</taxon>
        <taxon>Xenocypridinae</taxon>
        <taxon>Xenocypridinae incertae sedis</taxon>
        <taxon>Anabarilius</taxon>
    </lineage>
</organism>
<dbReference type="GO" id="GO:0006334">
    <property type="term" value="P:nucleosome assembly"/>
    <property type="evidence" value="ECO:0007669"/>
    <property type="project" value="InterPro"/>
</dbReference>
<dbReference type="OrthoDB" id="445052at2759"/>
<dbReference type="FunFam" id="1.20.5.1500:FF:000003">
    <property type="entry name" value="SET isoform 2"/>
    <property type="match status" value="1"/>
</dbReference>
<dbReference type="GO" id="GO:0005868">
    <property type="term" value="C:cytoplasmic dynein complex"/>
    <property type="evidence" value="ECO:0007669"/>
    <property type="project" value="TreeGrafter"/>
</dbReference>
<sequence length="744" mass="82953">MSASAAKVSRKEQNSNHDGADETSEKEQQEAIEHIDEVQNEIDRLNEQASEEILKVEQKYNKLRQPFFQKRSELIAKIPNFWVTTFVNHPQVSALLGEEDEEALHYLTRVEVTEFEDIKSGYRIDFYFDENPYFENKVLSKEFHLNESGDPSSKSTEIKWKAGKDLTKRTGQTQNKAGKKRQHEEPESFFTWFTDHSDAGADELGEVIKDDIWPNPLQYYLVPDMDDEEGEGEEDDDEEEEEGLEDIDEEGDEDEGEEDEEEDDGEDGERSCQTRPVHTAEAETQAKDVLENSTQTQDQISQTLSLDRDISDFPGLVDFLHRVEDVVIRELVKNSKSHAFDGFEVNWEDQNESVSCMYRLQHADAQERGLQVTSVSWNCTGSVIACGFGRVDDGDWSNEKAYVCTWNLDRQNLNPVRPDVTIDVATPIMCLCFHPVRPSVVAGGLYSGEVVVWDTSRSQDLILAHTGMSADTHREPVYQVNWAPGARRGEFVVLSAGSGGRVLLWTMDGAEAKLTLSSGYALVPQQMPQSGAASKTRGTTTIGVTSVALSPWDLDTFLVGSEGGLVLKCSFSSETVAAVPPDGESVTLRAPMQFSFSPRGGPIHSVHFSPFHRNLFVSVGTDGLAHLHSVLQPRPLLSLRVSDSYVFWVRWSPTRPLVFAAVTGQGLVQMFDLGRRSLRPTATIDQNTGGQPAYCLEFNPKHTNLMAVGNADGSVNIWQLSAELTEQGAKETAILEQLANEVTD</sequence>
<dbReference type="Pfam" id="PF00400">
    <property type="entry name" value="WD40"/>
    <property type="match status" value="1"/>
</dbReference>
<feature type="compositionally biased region" description="Basic and acidic residues" evidence="8">
    <location>
        <begin position="9"/>
        <end position="32"/>
    </location>
</feature>
<dbReference type="Gene3D" id="2.130.10.10">
    <property type="entry name" value="YVTN repeat-like/Quinoprotein amine dehydrogenase"/>
    <property type="match status" value="2"/>
</dbReference>
<feature type="region of interest" description="Disordered" evidence="8">
    <location>
        <begin position="145"/>
        <end position="187"/>
    </location>
</feature>
<keyword evidence="10" id="KW-1185">Reference proteome</keyword>
<dbReference type="InterPro" id="IPR015943">
    <property type="entry name" value="WD40/YVTN_repeat-like_dom_sf"/>
</dbReference>
<dbReference type="SMART" id="SM00320">
    <property type="entry name" value="WD40"/>
    <property type="match status" value="6"/>
</dbReference>
<dbReference type="InterPro" id="IPR002164">
    <property type="entry name" value="NAP_family"/>
</dbReference>
<dbReference type="GO" id="GO:0042073">
    <property type="term" value="P:intraciliary transport"/>
    <property type="evidence" value="ECO:0007669"/>
    <property type="project" value="TreeGrafter"/>
</dbReference>
<dbReference type="FunFam" id="3.30.1120.90:FF:000002">
    <property type="entry name" value="Testis-specific Y-encoded-like protein 2"/>
    <property type="match status" value="1"/>
</dbReference>
<dbReference type="SUPFAM" id="SSF50978">
    <property type="entry name" value="WD40 repeat-like"/>
    <property type="match status" value="1"/>
</dbReference>
<dbReference type="FunFam" id="2.130.10.10:FF:002186">
    <property type="entry name" value="WD repeat domain 34"/>
    <property type="match status" value="1"/>
</dbReference>
<dbReference type="InterPro" id="IPR050687">
    <property type="entry name" value="Dynein_IC"/>
</dbReference>
<reference evidence="9 10" key="1">
    <citation type="submission" date="2018-10" db="EMBL/GenBank/DDBJ databases">
        <title>Genome assembly for a Yunnan-Guizhou Plateau 3E fish, Anabarilius grahami (Regan), and its evolutionary and genetic applications.</title>
        <authorList>
            <person name="Jiang W."/>
        </authorList>
    </citation>
    <scope>NUCLEOTIDE SEQUENCE [LARGE SCALE GENOMIC DNA]</scope>
    <source>
        <strain evidence="9">AG-KIZ</strain>
        <tissue evidence="9">Muscle</tissue>
    </source>
</reference>
<accession>A0A3N0YND3</accession>
<dbReference type="InterPro" id="IPR001680">
    <property type="entry name" value="WD40_rpt"/>
</dbReference>
<keyword evidence="5" id="KW-0853">WD repeat</keyword>
<dbReference type="PANTHER" id="PTHR12442:SF26">
    <property type="entry name" value="CYTOPLASMIC DYNEIN 2 INTERMEDIATE CHAIN 2"/>
    <property type="match status" value="1"/>
</dbReference>
<keyword evidence="4" id="KW-0963">Cytoplasm</keyword>
<name>A0A3N0YND3_ANAGA</name>
<dbReference type="Gene3D" id="1.20.5.1500">
    <property type="match status" value="1"/>
</dbReference>
<feature type="region of interest" description="Disordered" evidence="8">
    <location>
        <begin position="1"/>
        <end position="32"/>
    </location>
</feature>
<dbReference type="GO" id="GO:0097014">
    <property type="term" value="C:ciliary plasm"/>
    <property type="evidence" value="ECO:0007669"/>
    <property type="project" value="TreeGrafter"/>
</dbReference>
<keyword evidence="6" id="KW-0677">Repeat</keyword>
<feature type="compositionally biased region" description="Basic and acidic residues" evidence="8">
    <location>
        <begin position="268"/>
        <end position="290"/>
    </location>
</feature>
<comment type="similarity">
    <text evidence="3">Belongs to the nucleosome assembly protein (NAP) family.</text>
</comment>
<keyword evidence="7" id="KW-0539">Nucleus</keyword>
<dbReference type="SUPFAM" id="SSF143113">
    <property type="entry name" value="NAP-like"/>
    <property type="match status" value="1"/>
</dbReference>
<feature type="region of interest" description="Disordered" evidence="8">
    <location>
        <begin position="226"/>
        <end position="296"/>
    </location>
</feature>
<dbReference type="Gene3D" id="3.30.1120.90">
    <property type="entry name" value="Nucleosome assembly protein"/>
    <property type="match status" value="1"/>
</dbReference>
<evidence type="ECO:0000256" key="5">
    <source>
        <dbReference type="ARBA" id="ARBA00022574"/>
    </source>
</evidence>
<dbReference type="PANTHER" id="PTHR12442">
    <property type="entry name" value="DYNEIN INTERMEDIATE CHAIN"/>
    <property type="match status" value="1"/>
</dbReference>
<dbReference type="GO" id="GO:0045504">
    <property type="term" value="F:dynein heavy chain binding"/>
    <property type="evidence" value="ECO:0007669"/>
    <property type="project" value="TreeGrafter"/>
</dbReference>